<evidence type="ECO:0000313" key="4">
    <source>
        <dbReference type="EMBL" id="MCL9813618.1"/>
    </source>
</evidence>
<dbReference type="CDD" id="cd00293">
    <property type="entry name" value="USP-like"/>
    <property type="match status" value="1"/>
</dbReference>
<dbReference type="RefSeq" id="WP_250596158.1">
    <property type="nucleotide sequence ID" value="NZ_JAKRVY010000003.1"/>
</dbReference>
<comment type="caution">
    <text evidence="4">The sequence shown here is derived from an EMBL/GenBank/DDBJ whole genome shotgun (WGS) entry which is preliminary data.</text>
</comment>
<feature type="region of interest" description="Disordered" evidence="2">
    <location>
        <begin position="1"/>
        <end position="24"/>
    </location>
</feature>
<organism evidence="4 5">
    <name type="scientific">Natranaeroarchaeum aerophilus</name>
    <dbReference type="NCBI Taxonomy" id="2917711"/>
    <lineage>
        <taxon>Archaea</taxon>
        <taxon>Methanobacteriati</taxon>
        <taxon>Methanobacteriota</taxon>
        <taxon>Stenosarchaea group</taxon>
        <taxon>Halobacteria</taxon>
        <taxon>Halobacteriales</taxon>
        <taxon>Natronoarchaeaceae</taxon>
        <taxon>Natranaeroarchaeum</taxon>
    </lineage>
</organism>
<dbReference type="Proteomes" id="UP001202674">
    <property type="component" value="Unassembled WGS sequence"/>
</dbReference>
<feature type="domain" description="UspA" evidence="3">
    <location>
        <begin position="27"/>
        <end position="166"/>
    </location>
</feature>
<dbReference type="Pfam" id="PF00582">
    <property type="entry name" value="Usp"/>
    <property type="match status" value="1"/>
</dbReference>
<evidence type="ECO:0000313" key="5">
    <source>
        <dbReference type="Proteomes" id="UP001202674"/>
    </source>
</evidence>
<comment type="similarity">
    <text evidence="1">Belongs to the universal stress protein A family.</text>
</comment>
<evidence type="ECO:0000256" key="1">
    <source>
        <dbReference type="ARBA" id="ARBA00008791"/>
    </source>
</evidence>
<dbReference type="AlphaFoldDB" id="A0AAE3FRP5"/>
<protein>
    <submittedName>
        <fullName evidence="4">Universal stress protein</fullName>
    </submittedName>
</protein>
<dbReference type="InterPro" id="IPR006016">
    <property type="entry name" value="UspA"/>
</dbReference>
<gene>
    <name evidence="4" type="ORF">AArcSt11_08135</name>
</gene>
<dbReference type="PANTHER" id="PTHR46268">
    <property type="entry name" value="STRESS RESPONSE PROTEIN NHAX"/>
    <property type="match status" value="1"/>
</dbReference>
<dbReference type="InterPro" id="IPR014729">
    <property type="entry name" value="Rossmann-like_a/b/a_fold"/>
</dbReference>
<proteinExistence type="inferred from homology"/>
<reference evidence="4 5" key="1">
    <citation type="journal article" date="2022" name="Syst. Appl. Microbiol.">
        <title>Natronocalculus amylovorans gen. nov., sp. nov., and Natranaeroarchaeum aerophilus sp. nov., dominant culturable amylolytic natronoarchaea from hypersaline soda lakes in southwestern Siberia.</title>
        <authorList>
            <person name="Sorokin D.Y."/>
            <person name="Elcheninov A.G."/>
            <person name="Khizhniak T.V."/>
            <person name="Koenen M."/>
            <person name="Bale N.J."/>
            <person name="Damste J.S.S."/>
            <person name="Kublanov I.V."/>
        </authorList>
    </citation>
    <scope>NUCLEOTIDE SEQUENCE [LARGE SCALE GENOMIC DNA]</scope>
    <source>
        <strain evidence="4 5">AArc-St1-1</strain>
    </source>
</reference>
<dbReference type="PANTHER" id="PTHR46268:SF6">
    <property type="entry name" value="UNIVERSAL STRESS PROTEIN UP12"/>
    <property type="match status" value="1"/>
</dbReference>
<evidence type="ECO:0000256" key="2">
    <source>
        <dbReference type="SAM" id="MobiDB-lite"/>
    </source>
</evidence>
<accession>A0AAE3FRP5</accession>
<keyword evidence="5" id="KW-1185">Reference proteome</keyword>
<sequence>MSPRSTQPRSSFEEPAVDDPDRIPTVETVLVPVDGSEESTQAVEYAVAVADRYDADLEVLYVLGEEVVRAIERERIDGDAVAADNRAYLERVEELAADGDVPVSTMVAYGFSVERKTQHPGSVVLDVADDIGADFLVIPREPQTDEPDVLEKAAEYTLLYASQPVLSV</sequence>
<evidence type="ECO:0000259" key="3">
    <source>
        <dbReference type="Pfam" id="PF00582"/>
    </source>
</evidence>
<dbReference type="EMBL" id="JAKRVY010000003">
    <property type="protein sequence ID" value="MCL9813618.1"/>
    <property type="molecule type" value="Genomic_DNA"/>
</dbReference>
<name>A0AAE3FRP5_9EURY</name>
<dbReference type="Gene3D" id="3.40.50.620">
    <property type="entry name" value="HUPs"/>
    <property type="match status" value="1"/>
</dbReference>
<dbReference type="SUPFAM" id="SSF52402">
    <property type="entry name" value="Adenine nucleotide alpha hydrolases-like"/>
    <property type="match status" value="1"/>
</dbReference>
<feature type="compositionally biased region" description="Polar residues" evidence="2">
    <location>
        <begin position="1"/>
        <end position="10"/>
    </location>
</feature>